<feature type="compositionally biased region" description="Basic and acidic residues" evidence="1">
    <location>
        <begin position="78"/>
        <end position="87"/>
    </location>
</feature>
<keyword evidence="3" id="KW-1185">Reference proteome</keyword>
<protein>
    <recommendedName>
        <fullName evidence="4">Gag protein</fullName>
    </recommendedName>
</protein>
<feature type="region of interest" description="Disordered" evidence="1">
    <location>
        <begin position="240"/>
        <end position="273"/>
    </location>
</feature>
<sequence>MTEQVPTGAAPEKVQPTSVSRYETIRVPILRPVEYPIWKVKMTMFLEATDPEYLDRINDGPHMPTKLSHDITGQEQKTVPKEKKDMTPEDISSIAKDAKVRHLLHSALDNVMSNRVIGCKTAKEIWDALEVRCQGTSAIKKNRKTILTQEYEHFDSRSDETLTDTYDRFCKLLNDLSLATTIRDNYDLAETDLDEIYGLLKTHELEIEQRNKRSGKKTKSVALKVEEKLMKKETSKKKAKGKALVIKSDSESSNSYDDSNTDASSESEDDEEQMMQMAALMVKTFKKMGFKNFKKGKRFSRKDSNSERRSFRKSEGRDTKSGKKDKSEIQCYKCKEMGHYAP</sequence>
<dbReference type="GO" id="GO:0003676">
    <property type="term" value="F:nucleic acid binding"/>
    <property type="evidence" value="ECO:0007669"/>
    <property type="project" value="InterPro"/>
</dbReference>
<reference evidence="2" key="1">
    <citation type="submission" date="2023-02" db="EMBL/GenBank/DDBJ databases">
        <title>Genome of toxic invasive species Heracleum sosnowskyi carries increased number of genes despite the absence of recent whole-genome duplications.</title>
        <authorList>
            <person name="Schelkunov M."/>
            <person name="Shtratnikova V."/>
            <person name="Makarenko M."/>
            <person name="Klepikova A."/>
            <person name="Omelchenko D."/>
            <person name="Novikova G."/>
            <person name="Obukhova E."/>
            <person name="Bogdanov V."/>
            <person name="Penin A."/>
            <person name="Logacheva M."/>
        </authorList>
    </citation>
    <scope>NUCLEOTIDE SEQUENCE</scope>
    <source>
        <strain evidence="2">Hsosn_3</strain>
        <tissue evidence="2">Leaf</tissue>
    </source>
</reference>
<dbReference type="SUPFAM" id="SSF57756">
    <property type="entry name" value="Retrovirus zinc finger-like domains"/>
    <property type="match status" value="1"/>
</dbReference>
<feature type="compositionally biased region" description="Low complexity" evidence="1">
    <location>
        <begin position="251"/>
        <end position="264"/>
    </location>
</feature>
<dbReference type="Pfam" id="PF14223">
    <property type="entry name" value="Retrotran_gag_2"/>
    <property type="match status" value="1"/>
</dbReference>
<feature type="compositionally biased region" description="Basic and acidic residues" evidence="1">
    <location>
        <begin position="301"/>
        <end position="328"/>
    </location>
</feature>
<reference evidence="2" key="2">
    <citation type="submission" date="2023-05" db="EMBL/GenBank/DDBJ databases">
        <authorList>
            <person name="Schelkunov M.I."/>
        </authorList>
    </citation>
    <scope>NUCLEOTIDE SEQUENCE</scope>
    <source>
        <strain evidence="2">Hsosn_3</strain>
        <tissue evidence="2">Leaf</tissue>
    </source>
</reference>
<evidence type="ECO:0000313" key="3">
    <source>
        <dbReference type="Proteomes" id="UP001237642"/>
    </source>
</evidence>
<gene>
    <name evidence="2" type="ORF">POM88_025170</name>
</gene>
<proteinExistence type="predicted"/>
<dbReference type="PANTHER" id="PTHR34676">
    <property type="entry name" value="DUF4219 DOMAIN-CONTAINING PROTEIN-RELATED"/>
    <property type="match status" value="1"/>
</dbReference>
<dbReference type="AlphaFoldDB" id="A0AAD8I3T6"/>
<accession>A0AAD8I3T6</accession>
<dbReference type="PANTHER" id="PTHR34676:SF8">
    <property type="entry name" value="TRANSMEMBRANE PROTEIN"/>
    <property type="match status" value="1"/>
</dbReference>
<feature type="region of interest" description="Disordered" evidence="1">
    <location>
        <begin position="66"/>
        <end position="88"/>
    </location>
</feature>
<organism evidence="2 3">
    <name type="scientific">Heracleum sosnowskyi</name>
    <dbReference type="NCBI Taxonomy" id="360622"/>
    <lineage>
        <taxon>Eukaryota</taxon>
        <taxon>Viridiplantae</taxon>
        <taxon>Streptophyta</taxon>
        <taxon>Embryophyta</taxon>
        <taxon>Tracheophyta</taxon>
        <taxon>Spermatophyta</taxon>
        <taxon>Magnoliopsida</taxon>
        <taxon>eudicotyledons</taxon>
        <taxon>Gunneridae</taxon>
        <taxon>Pentapetalae</taxon>
        <taxon>asterids</taxon>
        <taxon>campanulids</taxon>
        <taxon>Apiales</taxon>
        <taxon>Apiaceae</taxon>
        <taxon>Apioideae</taxon>
        <taxon>apioid superclade</taxon>
        <taxon>Tordylieae</taxon>
        <taxon>Tordyliinae</taxon>
        <taxon>Heracleum</taxon>
    </lineage>
</organism>
<evidence type="ECO:0000256" key="1">
    <source>
        <dbReference type="SAM" id="MobiDB-lite"/>
    </source>
</evidence>
<dbReference type="InterPro" id="IPR036875">
    <property type="entry name" value="Znf_CCHC_sf"/>
</dbReference>
<evidence type="ECO:0008006" key="4">
    <source>
        <dbReference type="Google" id="ProtNLM"/>
    </source>
</evidence>
<dbReference type="EMBL" id="JAUIZM010000006">
    <property type="protein sequence ID" value="KAK1378426.1"/>
    <property type="molecule type" value="Genomic_DNA"/>
</dbReference>
<comment type="caution">
    <text evidence="2">The sequence shown here is derived from an EMBL/GenBank/DDBJ whole genome shotgun (WGS) entry which is preliminary data.</text>
</comment>
<feature type="region of interest" description="Disordered" evidence="1">
    <location>
        <begin position="296"/>
        <end position="328"/>
    </location>
</feature>
<dbReference type="Proteomes" id="UP001237642">
    <property type="component" value="Unassembled WGS sequence"/>
</dbReference>
<name>A0AAD8I3T6_9APIA</name>
<dbReference type="GO" id="GO:0008270">
    <property type="term" value="F:zinc ion binding"/>
    <property type="evidence" value="ECO:0007669"/>
    <property type="project" value="InterPro"/>
</dbReference>
<evidence type="ECO:0000313" key="2">
    <source>
        <dbReference type="EMBL" id="KAK1378426.1"/>
    </source>
</evidence>